<dbReference type="Proteomes" id="UP000078555">
    <property type="component" value="Unassembled WGS sequence"/>
</dbReference>
<evidence type="ECO:0000313" key="2">
    <source>
        <dbReference type="EMBL" id="SBT57821.1"/>
    </source>
</evidence>
<keyword evidence="4" id="KW-1185">Reference proteome</keyword>
<dbReference type="EMBL" id="FLRE01002017">
    <property type="protein sequence ID" value="SBT57821.1"/>
    <property type="molecule type" value="Genomic_DNA"/>
</dbReference>
<accession>A0A1A8ZNU6</accession>
<reference evidence="3 4" key="1">
    <citation type="submission" date="2016-05" db="EMBL/GenBank/DDBJ databases">
        <authorList>
            <person name="Naeem Raeece"/>
        </authorList>
    </citation>
    <scope>NUCLEOTIDE SEQUENCE [LARGE SCALE GENOMIC DNA]</scope>
</reference>
<gene>
    <name evidence="1" type="ORF">POVWA1_052090</name>
    <name evidence="2" type="ORF">POVWA2_081780</name>
</gene>
<name>A0A1A8ZNU6_PLAOA</name>
<evidence type="ECO:0000313" key="1">
    <source>
        <dbReference type="EMBL" id="SBT45561.1"/>
    </source>
</evidence>
<proteinExistence type="predicted"/>
<sequence length="84" mass="9538">MFRASSSKYQTQIRPHFAQTGRYKRGKHLLSRCTCTCQGANLRRPVMGTPQCHSFAMAIFKTNAKKKKKKKEVAVAVEGNKTYT</sequence>
<dbReference type="Proteomes" id="UP000078550">
    <property type="component" value="Unassembled WGS sequence"/>
</dbReference>
<reference evidence="1" key="2">
    <citation type="submission" date="2016-05" db="EMBL/GenBank/DDBJ databases">
        <authorList>
            <person name="Lavstsen T."/>
            <person name="Jespersen J.S."/>
        </authorList>
    </citation>
    <scope>NUCLEOTIDE SEQUENCE [LARGE SCALE GENOMIC DNA]</scope>
</reference>
<dbReference type="EMBL" id="FLRD01000137">
    <property type="protein sequence ID" value="SBT45561.1"/>
    <property type="molecule type" value="Genomic_DNA"/>
</dbReference>
<evidence type="ECO:0000313" key="4">
    <source>
        <dbReference type="Proteomes" id="UP000078555"/>
    </source>
</evidence>
<protein>
    <submittedName>
        <fullName evidence="1">Uncharacterized protein</fullName>
    </submittedName>
</protein>
<dbReference type="AlphaFoldDB" id="A0A1A8ZNU6"/>
<organism evidence="1 4">
    <name type="scientific">Plasmodium ovale wallikeri</name>
    <dbReference type="NCBI Taxonomy" id="864142"/>
    <lineage>
        <taxon>Eukaryota</taxon>
        <taxon>Sar</taxon>
        <taxon>Alveolata</taxon>
        <taxon>Apicomplexa</taxon>
        <taxon>Aconoidasida</taxon>
        <taxon>Haemosporida</taxon>
        <taxon>Plasmodiidae</taxon>
        <taxon>Plasmodium</taxon>
        <taxon>Plasmodium (Plasmodium)</taxon>
    </lineage>
</organism>
<evidence type="ECO:0000313" key="3">
    <source>
        <dbReference type="Proteomes" id="UP000078550"/>
    </source>
</evidence>